<sequence>MTRIGTGDHRAGTSTDDMVGVAGYPHRPAGHCGSGSLRDLLEWAGLSWSEDPLDEGTVFGLSGELGFGYTRGPGLGSPFYLVGRGPDLTENLCRRLGIGLEVRATDDAEQGRAWLHEELDAGRPLLCWADMRELPYLRVRMQMSRHDIVVTGYDPRTDQVRVIDNDRPDPQLIPAAALATARASTGFPQPTRHTCYPMCFPAALPDRASAATSAAAGAVHAMRHPAPALQSATEGVAAAGLDGIAVFADDLDRWPELFGTGSANGPDLHTALMTLAAFIEKAGTGGGLFRRLQADFLTWLAATDADAEPAARAYRDLADRWTQVAAAAVSDPEPSTASRRWRTTRDLVSELPHREAAALGELQSLADRAT</sequence>
<feature type="domain" description="Butirosin biosynthesis protein H N-terminal" evidence="1">
    <location>
        <begin position="31"/>
        <end position="165"/>
    </location>
</feature>
<dbReference type="InterPro" id="IPR032369">
    <property type="entry name" value="DUF4872"/>
</dbReference>
<dbReference type="EMBL" id="FOUY01000060">
    <property type="protein sequence ID" value="SFO44860.1"/>
    <property type="molecule type" value="Genomic_DNA"/>
</dbReference>
<evidence type="ECO:0000259" key="1">
    <source>
        <dbReference type="Pfam" id="PF14399"/>
    </source>
</evidence>
<name>A0A1I5H9V5_PSUAM</name>
<dbReference type="Pfam" id="PF14399">
    <property type="entry name" value="BtrH_N"/>
    <property type="match status" value="1"/>
</dbReference>
<dbReference type="Pfam" id="PF16169">
    <property type="entry name" value="DUF4872"/>
    <property type="match status" value="1"/>
</dbReference>
<evidence type="ECO:0000259" key="2">
    <source>
        <dbReference type="Pfam" id="PF16169"/>
    </source>
</evidence>
<protein>
    <recommendedName>
        <fullName evidence="5">Butirosin biosynthesis protein H, N-terminal</fullName>
    </recommendedName>
</protein>
<reference evidence="3 4" key="1">
    <citation type="submission" date="2016-10" db="EMBL/GenBank/DDBJ databases">
        <authorList>
            <person name="de Groot N.N."/>
        </authorList>
    </citation>
    <scope>NUCLEOTIDE SEQUENCE [LARGE SCALE GENOMIC DNA]</scope>
    <source>
        <strain evidence="3 4">CGMCC 4.1877</strain>
    </source>
</reference>
<keyword evidence="4" id="KW-1185">Reference proteome</keyword>
<dbReference type="STRING" id="260086.SAMN05216207_106015"/>
<proteinExistence type="predicted"/>
<accession>A0A1I5H9V5</accession>
<gene>
    <name evidence="3" type="ORF">SAMN05216207_106015</name>
</gene>
<evidence type="ECO:0008006" key="5">
    <source>
        <dbReference type="Google" id="ProtNLM"/>
    </source>
</evidence>
<evidence type="ECO:0000313" key="4">
    <source>
        <dbReference type="Proteomes" id="UP000199614"/>
    </source>
</evidence>
<dbReference type="AlphaFoldDB" id="A0A1I5H9V5"/>
<feature type="domain" description="DUF4872" evidence="2">
    <location>
        <begin position="177"/>
        <end position="361"/>
    </location>
</feature>
<dbReference type="Proteomes" id="UP000199614">
    <property type="component" value="Unassembled WGS sequence"/>
</dbReference>
<organism evidence="3 4">
    <name type="scientific">Pseudonocardia ammonioxydans</name>
    <dbReference type="NCBI Taxonomy" id="260086"/>
    <lineage>
        <taxon>Bacteria</taxon>
        <taxon>Bacillati</taxon>
        <taxon>Actinomycetota</taxon>
        <taxon>Actinomycetes</taxon>
        <taxon>Pseudonocardiales</taxon>
        <taxon>Pseudonocardiaceae</taxon>
        <taxon>Pseudonocardia</taxon>
    </lineage>
</organism>
<dbReference type="RefSeq" id="WP_218163008.1">
    <property type="nucleotide sequence ID" value="NZ_FOUY01000060.1"/>
</dbReference>
<dbReference type="InterPro" id="IPR026935">
    <property type="entry name" value="BtrH_N"/>
</dbReference>
<evidence type="ECO:0000313" key="3">
    <source>
        <dbReference type="EMBL" id="SFO44860.1"/>
    </source>
</evidence>